<keyword evidence="1" id="KW-0456">Lyase</keyword>
<evidence type="ECO:0000313" key="2">
    <source>
        <dbReference type="Proteomes" id="UP001629953"/>
    </source>
</evidence>
<reference evidence="1 2" key="1">
    <citation type="journal article" date="2013" name="Int. J. Syst. Evol. Microbiol.">
        <title>Celerinatantimonas yamalensis sp. nov., a cold-adapted diazotrophic bacterium from a cold permafrost brine.</title>
        <authorList>
            <person name="Shcherbakova V."/>
            <person name="Chuvilskaya N."/>
            <person name="Rivkina E."/>
            <person name="Demidov N."/>
            <person name="Uchaeva V."/>
            <person name="Suetin S."/>
            <person name="Suzina N."/>
            <person name="Gilichinsky D."/>
        </authorList>
    </citation>
    <scope>NUCLEOTIDE SEQUENCE [LARGE SCALE GENOMIC DNA]</scope>
    <source>
        <strain evidence="1 2">C7</strain>
    </source>
</reference>
<name>A0ABW9G4N3_9GAMM</name>
<accession>A0ABW9G4N3</accession>
<dbReference type="GO" id="GO:0016829">
    <property type="term" value="F:lyase activity"/>
    <property type="evidence" value="ECO:0007669"/>
    <property type="project" value="UniProtKB-KW"/>
</dbReference>
<organism evidence="1 2">
    <name type="scientific">Celerinatantimonas yamalensis</name>
    <dbReference type="NCBI Taxonomy" id="559956"/>
    <lineage>
        <taxon>Bacteria</taxon>
        <taxon>Pseudomonadati</taxon>
        <taxon>Pseudomonadota</taxon>
        <taxon>Gammaproteobacteria</taxon>
        <taxon>Celerinatantimonadaceae</taxon>
        <taxon>Celerinatantimonas</taxon>
    </lineage>
</organism>
<dbReference type="Gene3D" id="2.60.120.200">
    <property type="match status" value="1"/>
</dbReference>
<protein>
    <submittedName>
        <fullName evidence="1">Heparin lyase I family protein</fullName>
    </submittedName>
</protein>
<evidence type="ECO:0000313" key="1">
    <source>
        <dbReference type="EMBL" id="MFM2483993.1"/>
    </source>
</evidence>
<sequence length="253" mass="29519">MLFTQLILVASLLTGHRVESPLSVSHGLLDPMMRSLNTTVWGYRILPVSSTNPAPLIERFEVRAGDCSTNNSWNDCQQDRERSELSERHKTTAAGQTRWYHWQFYLPTSYQDIYPTKVTLGQFHQKGAKPAWMFELDDQGYWLVRHLPHQPNYRQLLIPMHQLRGTWQSVTVKATWQRSAKGGLKVWVNQRQKVDYRGETMSATDIYFKYGLYRAFISRYRNKFHRALPTQWVEYANVCSASTTLLNKSCPIN</sequence>
<dbReference type="RefSeq" id="WP_408622137.1">
    <property type="nucleotide sequence ID" value="NZ_JBEQCT010000001.1"/>
</dbReference>
<comment type="caution">
    <text evidence="1">The sequence shown here is derived from an EMBL/GenBank/DDBJ whole genome shotgun (WGS) entry which is preliminary data.</text>
</comment>
<proteinExistence type="predicted"/>
<dbReference type="InterPro" id="IPR025975">
    <property type="entry name" value="Polysacc_lyase"/>
</dbReference>
<dbReference type="Proteomes" id="UP001629953">
    <property type="component" value="Unassembled WGS sequence"/>
</dbReference>
<keyword evidence="2" id="KW-1185">Reference proteome</keyword>
<dbReference type="EMBL" id="JBEQCT010000001">
    <property type="protein sequence ID" value="MFM2483993.1"/>
    <property type="molecule type" value="Genomic_DNA"/>
</dbReference>
<dbReference type="Pfam" id="PF14099">
    <property type="entry name" value="Polysacc_lyase"/>
    <property type="match status" value="1"/>
</dbReference>
<gene>
    <name evidence="1" type="ORF">ABUE30_02755</name>
</gene>